<evidence type="ECO:0000256" key="5">
    <source>
        <dbReference type="ARBA" id="ARBA00022989"/>
    </source>
</evidence>
<dbReference type="InterPro" id="IPR032808">
    <property type="entry name" value="DoxX"/>
</dbReference>
<feature type="transmembrane region" description="Helical" evidence="7">
    <location>
        <begin position="107"/>
        <end position="126"/>
    </location>
</feature>
<reference evidence="8 9" key="1">
    <citation type="submission" date="2018-02" db="EMBL/GenBank/DDBJ databases">
        <title>The draft genome of Phyllobacterium myrsinacearum DSM5892.</title>
        <authorList>
            <person name="Li L."/>
            <person name="Liu L."/>
            <person name="Zhang X."/>
            <person name="Wang T."/>
        </authorList>
    </citation>
    <scope>NUCLEOTIDE SEQUENCE [LARGE SCALE GENOMIC DNA]</scope>
    <source>
        <strain evidence="8 9">DSM 5892</strain>
    </source>
</reference>
<evidence type="ECO:0000256" key="4">
    <source>
        <dbReference type="ARBA" id="ARBA00022692"/>
    </source>
</evidence>
<comment type="caution">
    <text evidence="8">The sequence shown here is derived from an EMBL/GenBank/DDBJ whole genome shotgun (WGS) entry which is preliminary data.</text>
</comment>
<gene>
    <name evidence="8" type="ORF">C5750_18265</name>
</gene>
<dbReference type="PANTHER" id="PTHR33452">
    <property type="entry name" value="OXIDOREDUCTASE CATD-RELATED"/>
    <property type="match status" value="1"/>
</dbReference>
<evidence type="ECO:0000313" key="9">
    <source>
        <dbReference type="Proteomes" id="UP000238563"/>
    </source>
</evidence>
<comment type="similarity">
    <text evidence="2">Belongs to the DoxX family.</text>
</comment>
<dbReference type="GO" id="GO:0005886">
    <property type="term" value="C:plasma membrane"/>
    <property type="evidence" value="ECO:0007669"/>
    <property type="project" value="UniProtKB-SubCell"/>
</dbReference>
<evidence type="ECO:0000256" key="6">
    <source>
        <dbReference type="ARBA" id="ARBA00023136"/>
    </source>
</evidence>
<comment type="subcellular location">
    <subcellularLocation>
        <location evidence="1">Cell membrane</location>
        <topology evidence="1">Multi-pass membrane protein</topology>
    </subcellularLocation>
</comment>
<proteinExistence type="inferred from homology"/>
<dbReference type="AlphaFoldDB" id="A0A2S9JFU0"/>
<evidence type="ECO:0000256" key="2">
    <source>
        <dbReference type="ARBA" id="ARBA00006679"/>
    </source>
</evidence>
<keyword evidence="3" id="KW-1003">Cell membrane</keyword>
<dbReference type="PANTHER" id="PTHR33452:SF1">
    <property type="entry name" value="INNER MEMBRANE PROTEIN YPHA-RELATED"/>
    <property type="match status" value="1"/>
</dbReference>
<protein>
    <submittedName>
        <fullName evidence="8">Quinol oxidase</fullName>
    </submittedName>
</protein>
<keyword evidence="5 7" id="KW-1133">Transmembrane helix</keyword>
<sequence length="137" mass="14423">MMAKGTHLADVLMLFSRLLLAWIFLHEGFTLAANLDGTIAVMAKLGVNAPLALATIALQIGAGLSIAFGFYARLGALALGIFCLLTALLFHTNFASQNELLHFEKDLAIAGGMFALVVGGAGKLSVDNLLRPQPLQS</sequence>
<organism evidence="8 9">
    <name type="scientific">Phyllobacterium myrsinacearum</name>
    <dbReference type="NCBI Taxonomy" id="28101"/>
    <lineage>
        <taxon>Bacteria</taxon>
        <taxon>Pseudomonadati</taxon>
        <taxon>Pseudomonadota</taxon>
        <taxon>Alphaproteobacteria</taxon>
        <taxon>Hyphomicrobiales</taxon>
        <taxon>Phyllobacteriaceae</taxon>
        <taxon>Phyllobacterium</taxon>
    </lineage>
</organism>
<keyword evidence="4 7" id="KW-0812">Transmembrane</keyword>
<evidence type="ECO:0000313" key="8">
    <source>
        <dbReference type="EMBL" id="PRD51785.1"/>
    </source>
</evidence>
<dbReference type="EMBL" id="PVBT01000005">
    <property type="protein sequence ID" value="PRD51785.1"/>
    <property type="molecule type" value="Genomic_DNA"/>
</dbReference>
<keyword evidence="9" id="KW-1185">Reference proteome</keyword>
<accession>A0A2S9JFU0</accession>
<name>A0A2S9JFU0_9HYPH</name>
<dbReference type="InterPro" id="IPR051907">
    <property type="entry name" value="DoxX-like_oxidoreductase"/>
</dbReference>
<evidence type="ECO:0000256" key="1">
    <source>
        <dbReference type="ARBA" id="ARBA00004651"/>
    </source>
</evidence>
<feature type="transmembrane region" description="Helical" evidence="7">
    <location>
        <begin position="48"/>
        <end position="70"/>
    </location>
</feature>
<dbReference type="Proteomes" id="UP000238563">
    <property type="component" value="Unassembled WGS sequence"/>
</dbReference>
<evidence type="ECO:0000256" key="7">
    <source>
        <dbReference type="SAM" id="Phobius"/>
    </source>
</evidence>
<dbReference type="OrthoDB" id="9810206at2"/>
<dbReference type="RefSeq" id="WP_105735343.1">
    <property type="nucleotide sequence ID" value="NZ_PVBT01000005.1"/>
</dbReference>
<evidence type="ECO:0000256" key="3">
    <source>
        <dbReference type="ARBA" id="ARBA00022475"/>
    </source>
</evidence>
<keyword evidence="6 7" id="KW-0472">Membrane</keyword>
<feature type="transmembrane region" description="Helical" evidence="7">
    <location>
        <begin position="77"/>
        <end position="95"/>
    </location>
</feature>
<dbReference type="Pfam" id="PF07681">
    <property type="entry name" value="DoxX"/>
    <property type="match status" value="1"/>
</dbReference>